<evidence type="ECO:0000313" key="3">
    <source>
        <dbReference type="Proteomes" id="UP000075766"/>
    </source>
</evidence>
<protein>
    <recommendedName>
        <fullName evidence="1">NAD-dependent epimerase/dehydratase domain-containing protein</fullName>
    </recommendedName>
</protein>
<gene>
    <name evidence="2" type="ORF">AY586_04395</name>
</gene>
<dbReference type="PANTHER" id="PTHR48079">
    <property type="entry name" value="PROTEIN YEEZ"/>
    <property type="match status" value="1"/>
</dbReference>
<dbReference type="InterPro" id="IPR036291">
    <property type="entry name" value="NAD(P)-bd_dom_sf"/>
</dbReference>
<dbReference type="EMBL" id="LSYU01000088">
    <property type="protein sequence ID" value="KXX63606.1"/>
    <property type="molecule type" value="Genomic_DNA"/>
</dbReference>
<proteinExistence type="predicted"/>
<evidence type="ECO:0000313" key="2">
    <source>
        <dbReference type="EMBL" id="KXX63606.1"/>
    </source>
</evidence>
<dbReference type="InterPro" id="IPR001509">
    <property type="entry name" value="Epimerase_deHydtase"/>
</dbReference>
<dbReference type="Gene3D" id="3.40.50.720">
    <property type="entry name" value="NAD(P)-binding Rossmann-like Domain"/>
    <property type="match status" value="1"/>
</dbReference>
<feature type="domain" description="NAD-dependent epimerase/dehydratase" evidence="1">
    <location>
        <begin position="1"/>
        <end position="224"/>
    </location>
</feature>
<dbReference type="InterPro" id="IPR051783">
    <property type="entry name" value="NAD(P)-dependent_oxidoreduct"/>
</dbReference>
<name>A0ABR5VD45_MARGR</name>
<dbReference type="SUPFAM" id="SSF51735">
    <property type="entry name" value="NAD(P)-binding Rossmann-fold domains"/>
    <property type="match status" value="1"/>
</dbReference>
<dbReference type="Pfam" id="PF01370">
    <property type="entry name" value="Epimerase"/>
    <property type="match status" value="1"/>
</dbReference>
<evidence type="ECO:0000259" key="1">
    <source>
        <dbReference type="Pfam" id="PF01370"/>
    </source>
</evidence>
<dbReference type="Proteomes" id="UP000075766">
    <property type="component" value="Unassembled WGS sequence"/>
</dbReference>
<dbReference type="PANTHER" id="PTHR48079:SF6">
    <property type="entry name" value="NAD(P)-BINDING DOMAIN-CONTAINING PROTEIN-RELATED"/>
    <property type="match status" value="1"/>
</dbReference>
<sequence>MVTGAAGFIGGHLVESLRADGIAVRALVRPGEDCAVLSACGAEIRHGDLTDAASLEAALAGVEQVYHLAAISRHDARVPDARYRAVNVEGTRLLLEAARRAGARRFVFTGTIEAVGTSRDGRPLTEDSPQHPRNIYGRSKLEAERLVREAAADGTLETVVVRPPMTYGEREPILLGRLFRVIEKGVYPLIGPREVLTEFCYVGNQVAGLRLAAEQGRPGEVYFISDARSYSLEEIVHAIAAELGVRVWTPRLPIPLARAIGLGFEGLGKVLPFYPFLIPQTGRPPFSRKTVEWTAESRLYVDIGKARAELGYHPPHALAEGIARTVAWYRDQGLLRPPRD</sequence>
<keyword evidence="3" id="KW-1185">Reference proteome</keyword>
<accession>A0ABR5VD45</accession>
<reference evidence="2 3" key="1">
    <citation type="submission" date="2016-02" db="EMBL/GenBank/DDBJ databases">
        <title>Genome sequence of Marichromatium gracile YL-28, a purple sulfur bacterium.</title>
        <authorList>
            <person name="Zhao C."/>
            <person name="Hong X."/>
            <person name="Chen S."/>
            <person name="Yang S."/>
        </authorList>
    </citation>
    <scope>NUCLEOTIDE SEQUENCE [LARGE SCALE GENOMIC DNA]</scope>
    <source>
        <strain evidence="2 3">YL28</strain>
    </source>
</reference>
<organism evidence="2 3">
    <name type="scientific">Marichromatium gracile</name>
    <name type="common">Chromatium gracile</name>
    <dbReference type="NCBI Taxonomy" id="1048"/>
    <lineage>
        <taxon>Bacteria</taxon>
        <taxon>Pseudomonadati</taxon>
        <taxon>Pseudomonadota</taxon>
        <taxon>Gammaproteobacteria</taxon>
        <taxon>Chromatiales</taxon>
        <taxon>Chromatiaceae</taxon>
        <taxon>Marichromatium</taxon>
    </lineage>
</organism>
<comment type="caution">
    <text evidence="2">The sequence shown here is derived from an EMBL/GenBank/DDBJ whole genome shotgun (WGS) entry which is preliminary data.</text>
</comment>